<name>M6VYP0_LEPBO</name>
<evidence type="ECO:0000313" key="1">
    <source>
        <dbReference type="EMBL" id="EMO62617.1"/>
    </source>
</evidence>
<gene>
    <name evidence="1" type="ORF">LEP1GSC133_1803</name>
</gene>
<dbReference type="EMBL" id="AKWF02000076">
    <property type="protein sequence ID" value="EMO62617.1"/>
    <property type="molecule type" value="Genomic_DNA"/>
</dbReference>
<accession>M6VYP0</accession>
<protein>
    <submittedName>
        <fullName evidence="1">Uncharacterized protein</fullName>
    </submittedName>
</protein>
<dbReference type="STRING" id="1192866.LEP1GSC133_1803"/>
<dbReference type="Proteomes" id="UP000012159">
    <property type="component" value="Unassembled WGS sequence"/>
</dbReference>
<sequence length="40" mass="4687">MKLNVLQGWMRLGFWPDGRVIGKIFIDSLYLNFNVQSLCL</sequence>
<proteinExistence type="predicted"/>
<evidence type="ECO:0000313" key="2">
    <source>
        <dbReference type="Proteomes" id="UP000012159"/>
    </source>
</evidence>
<comment type="caution">
    <text evidence="1">The sequence shown here is derived from an EMBL/GenBank/DDBJ whole genome shotgun (WGS) entry which is preliminary data.</text>
</comment>
<organism evidence="1 2">
    <name type="scientific">Leptospira borgpetersenii serovar Pomona str. 200901868</name>
    <dbReference type="NCBI Taxonomy" id="1192866"/>
    <lineage>
        <taxon>Bacteria</taxon>
        <taxon>Pseudomonadati</taxon>
        <taxon>Spirochaetota</taxon>
        <taxon>Spirochaetia</taxon>
        <taxon>Leptospirales</taxon>
        <taxon>Leptospiraceae</taxon>
        <taxon>Leptospira</taxon>
    </lineage>
</organism>
<reference evidence="1 2" key="1">
    <citation type="submission" date="2013-01" db="EMBL/GenBank/DDBJ databases">
        <authorList>
            <person name="Harkins D.M."/>
            <person name="Durkin A.S."/>
            <person name="Brinkac L.M."/>
            <person name="Haft D.H."/>
            <person name="Selengut J.D."/>
            <person name="Sanka R."/>
            <person name="DePew J."/>
            <person name="Purushe J."/>
            <person name="Picardeau M."/>
            <person name="Werts C."/>
            <person name="Goarant C."/>
            <person name="Vinetz J.M."/>
            <person name="Sutton G.G."/>
            <person name="Nierman W.C."/>
            <person name="Fouts D.E."/>
        </authorList>
    </citation>
    <scope>NUCLEOTIDE SEQUENCE [LARGE SCALE GENOMIC DNA]</scope>
    <source>
        <strain evidence="1 2">200901868</strain>
    </source>
</reference>
<dbReference type="AlphaFoldDB" id="M6VYP0"/>